<comment type="subcellular location">
    <subcellularLocation>
        <location evidence="2">Membrane</location>
    </subcellularLocation>
</comment>
<feature type="domain" description="HAMP" evidence="13">
    <location>
        <begin position="204"/>
        <end position="259"/>
    </location>
</feature>
<dbReference type="SMART" id="SM00388">
    <property type="entry name" value="HisKA"/>
    <property type="match status" value="1"/>
</dbReference>
<dbReference type="Gene3D" id="3.30.565.10">
    <property type="entry name" value="Histidine kinase-like ATPase, C-terminal domain"/>
    <property type="match status" value="1"/>
</dbReference>
<dbReference type="CDD" id="cd00075">
    <property type="entry name" value="HATPase"/>
    <property type="match status" value="1"/>
</dbReference>
<dbReference type="InterPro" id="IPR036890">
    <property type="entry name" value="HATPase_C_sf"/>
</dbReference>
<keyword evidence="9" id="KW-0902">Two-component regulatory system</keyword>
<dbReference type="EC" id="2.7.13.3" evidence="3"/>
<proteinExistence type="predicted"/>
<feature type="domain" description="Histidine kinase" evidence="12">
    <location>
        <begin position="279"/>
        <end position="483"/>
    </location>
</feature>
<evidence type="ECO:0000256" key="5">
    <source>
        <dbReference type="ARBA" id="ARBA00022679"/>
    </source>
</evidence>
<dbReference type="PANTHER" id="PTHR45436">
    <property type="entry name" value="SENSOR HISTIDINE KINASE YKOH"/>
    <property type="match status" value="1"/>
</dbReference>
<dbReference type="Gene3D" id="1.10.287.130">
    <property type="match status" value="1"/>
</dbReference>
<dbReference type="SUPFAM" id="SSF55874">
    <property type="entry name" value="ATPase domain of HSP90 chaperone/DNA topoisomerase II/histidine kinase"/>
    <property type="match status" value="1"/>
</dbReference>
<protein>
    <recommendedName>
        <fullName evidence="3">histidine kinase</fullName>
        <ecNumber evidence="3">2.7.13.3</ecNumber>
    </recommendedName>
</protein>
<dbReference type="InterPro" id="IPR036097">
    <property type="entry name" value="HisK_dim/P_sf"/>
</dbReference>
<dbReference type="RefSeq" id="WP_090686853.1">
    <property type="nucleotide sequence ID" value="NZ_FNCJ01000011.1"/>
</dbReference>
<organism evidence="14 15">
    <name type="scientific">Paraburkholderia phenazinium</name>
    <dbReference type="NCBI Taxonomy" id="60549"/>
    <lineage>
        <taxon>Bacteria</taxon>
        <taxon>Pseudomonadati</taxon>
        <taxon>Pseudomonadota</taxon>
        <taxon>Betaproteobacteria</taxon>
        <taxon>Burkholderiales</taxon>
        <taxon>Burkholderiaceae</taxon>
        <taxon>Paraburkholderia</taxon>
    </lineage>
</organism>
<dbReference type="InterPro" id="IPR050428">
    <property type="entry name" value="TCS_sensor_his_kinase"/>
</dbReference>
<dbReference type="OrthoDB" id="2521613at2"/>
<dbReference type="SMART" id="SM00387">
    <property type="entry name" value="HATPase_c"/>
    <property type="match status" value="1"/>
</dbReference>
<dbReference type="SUPFAM" id="SSF158472">
    <property type="entry name" value="HAMP domain-like"/>
    <property type="match status" value="1"/>
</dbReference>
<dbReference type="Gene3D" id="6.10.340.10">
    <property type="match status" value="1"/>
</dbReference>
<accession>A0A1G8DK15</accession>
<dbReference type="GO" id="GO:0000155">
    <property type="term" value="F:phosphorelay sensor kinase activity"/>
    <property type="evidence" value="ECO:0007669"/>
    <property type="project" value="InterPro"/>
</dbReference>
<dbReference type="Proteomes" id="UP000199706">
    <property type="component" value="Unassembled WGS sequence"/>
</dbReference>
<dbReference type="EMBL" id="FNCJ01000011">
    <property type="protein sequence ID" value="SDH58033.1"/>
    <property type="molecule type" value="Genomic_DNA"/>
</dbReference>
<keyword evidence="4" id="KW-0597">Phosphoprotein</keyword>
<keyword evidence="5" id="KW-0808">Transferase</keyword>
<evidence type="ECO:0000256" key="9">
    <source>
        <dbReference type="ARBA" id="ARBA00023012"/>
    </source>
</evidence>
<evidence type="ECO:0000256" key="8">
    <source>
        <dbReference type="ARBA" id="ARBA00022989"/>
    </source>
</evidence>
<keyword evidence="8 11" id="KW-1133">Transmembrane helix</keyword>
<evidence type="ECO:0000313" key="14">
    <source>
        <dbReference type="EMBL" id="SDH58033.1"/>
    </source>
</evidence>
<dbReference type="InterPro" id="IPR003660">
    <property type="entry name" value="HAMP_dom"/>
</dbReference>
<dbReference type="PRINTS" id="PR00344">
    <property type="entry name" value="BCTRLSENSOR"/>
</dbReference>
<evidence type="ECO:0000256" key="7">
    <source>
        <dbReference type="ARBA" id="ARBA00022777"/>
    </source>
</evidence>
<dbReference type="SMART" id="SM00304">
    <property type="entry name" value="HAMP"/>
    <property type="match status" value="1"/>
</dbReference>
<evidence type="ECO:0000313" key="15">
    <source>
        <dbReference type="Proteomes" id="UP000199706"/>
    </source>
</evidence>
<dbReference type="AlphaFoldDB" id="A0A1G8DK15"/>
<dbReference type="PANTHER" id="PTHR45436:SF5">
    <property type="entry name" value="SENSOR HISTIDINE KINASE TRCS"/>
    <property type="match status" value="1"/>
</dbReference>
<dbReference type="PROSITE" id="PS50109">
    <property type="entry name" value="HIS_KIN"/>
    <property type="match status" value="1"/>
</dbReference>
<keyword evidence="7 14" id="KW-0418">Kinase</keyword>
<evidence type="ECO:0000256" key="1">
    <source>
        <dbReference type="ARBA" id="ARBA00000085"/>
    </source>
</evidence>
<evidence type="ECO:0000256" key="10">
    <source>
        <dbReference type="ARBA" id="ARBA00023136"/>
    </source>
</evidence>
<name>A0A1G8DK15_9BURK</name>
<sequence>MLENVSYRYKIPVALTLAILLTELAVTAVLISFTLSDARRNVESGAHNLANVTALSVRDLIVRDDLFRVFEVLRAPVAAKEPANPLKELIVFDANGRVYAATDPKYYATLSPASRYGYAISHAISALKSRPHNFYFSFPSILGPDDIVAAQAVTAEDGSPLGYVAITYDTQKLRDSVNTLLRRMVLLNIGSLLILLPLGWWWGNRMAKPLHTLSNAMARVHRDDPDTLKQEVSASGRDEIGRLSTSFREMLDELAEKQQLERDMVVSERLAAVGRVAAGIVHEINNPLGGMINAVDTLVTHGSPDGLTTRTLALLKRGLAQIRATVGALLFEARLDSPAMRAADWDDLNILIQPQLASKQVALEWSMPTEAVPIPSHLVRQLVLNLLLNAIKAAESGGSVRCRATMDASELRVTVWNSGEHIPTEVVDQLFEPYWPNQKAHGLRSYGLGLWVSYQIATQLGGTISVSSVPGETTFEVALPIRNMETCHE</sequence>
<dbReference type="GO" id="GO:0016020">
    <property type="term" value="C:membrane"/>
    <property type="evidence" value="ECO:0007669"/>
    <property type="project" value="UniProtKB-SubCell"/>
</dbReference>
<comment type="catalytic activity">
    <reaction evidence="1">
        <text>ATP + protein L-histidine = ADP + protein N-phospho-L-histidine.</text>
        <dbReference type="EC" id="2.7.13.3"/>
    </reaction>
</comment>
<keyword evidence="6 11" id="KW-0812">Transmembrane</keyword>
<evidence type="ECO:0000259" key="13">
    <source>
        <dbReference type="PROSITE" id="PS50885"/>
    </source>
</evidence>
<evidence type="ECO:0000259" key="12">
    <source>
        <dbReference type="PROSITE" id="PS50109"/>
    </source>
</evidence>
<dbReference type="PROSITE" id="PS50885">
    <property type="entry name" value="HAMP"/>
    <property type="match status" value="1"/>
</dbReference>
<dbReference type="InterPro" id="IPR003661">
    <property type="entry name" value="HisK_dim/P_dom"/>
</dbReference>
<feature type="transmembrane region" description="Helical" evidence="11">
    <location>
        <begin position="184"/>
        <end position="203"/>
    </location>
</feature>
<evidence type="ECO:0000256" key="4">
    <source>
        <dbReference type="ARBA" id="ARBA00022553"/>
    </source>
</evidence>
<dbReference type="InterPro" id="IPR003594">
    <property type="entry name" value="HATPase_dom"/>
</dbReference>
<reference evidence="14 15" key="1">
    <citation type="submission" date="2016-10" db="EMBL/GenBank/DDBJ databases">
        <authorList>
            <person name="de Groot N.N."/>
        </authorList>
    </citation>
    <scope>NUCLEOTIDE SEQUENCE [LARGE SCALE GENOMIC DNA]</scope>
    <source>
        <strain evidence="14 15">LMG 2247</strain>
    </source>
</reference>
<dbReference type="InterPro" id="IPR004358">
    <property type="entry name" value="Sig_transdc_His_kin-like_C"/>
</dbReference>
<dbReference type="Pfam" id="PF02518">
    <property type="entry name" value="HATPase_c"/>
    <property type="match status" value="1"/>
</dbReference>
<evidence type="ECO:0000256" key="11">
    <source>
        <dbReference type="SAM" id="Phobius"/>
    </source>
</evidence>
<evidence type="ECO:0000256" key="3">
    <source>
        <dbReference type="ARBA" id="ARBA00012438"/>
    </source>
</evidence>
<evidence type="ECO:0000256" key="6">
    <source>
        <dbReference type="ARBA" id="ARBA00022692"/>
    </source>
</evidence>
<dbReference type="Pfam" id="PF00512">
    <property type="entry name" value="HisKA"/>
    <property type="match status" value="1"/>
</dbReference>
<gene>
    <name evidence="14" type="ORF">SAMN05216466_11159</name>
</gene>
<dbReference type="SUPFAM" id="SSF47384">
    <property type="entry name" value="Homodimeric domain of signal transducing histidine kinase"/>
    <property type="match status" value="1"/>
</dbReference>
<feature type="transmembrane region" description="Helical" evidence="11">
    <location>
        <begin position="12"/>
        <end position="35"/>
    </location>
</feature>
<evidence type="ECO:0000256" key="2">
    <source>
        <dbReference type="ARBA" id="ARBA00004370"/>
    </source>
</evidence>
<dbReference type="CDD" id="cd06225">
    <property type="entry name" value="HAMP"/>
    <property type="match status" value="1"/>
</dbReference>
<dbReference type="CDD" id="cd00082">
    <property type="entry name" value="HisKA"/>
    <property type="match status" value="1"/>
</dbReference>
<keyword evidence="10 11" id="KW-0472">Membrane</keyword>
<dbReference type="InterPro" id="IPR005467">
    <property type="entry name" value="His_kinase_dom"/>
</dbReference>
<dbReference type="Pfam" id="PF00672">
    <property type="entry name" value="HAMP"/>
    <property type="match status" value="1"/>
</dbReference>